<sequence>MYTNAYSIPLKGSISVKSDNLSVLVRDSTHYYAVVGSYAVHLTIMKGGKAVKELSIKPSLSEKKIPFQLFGAKFVTFKERVVLVILSTKNIFFYDDEGSTLLYCYLLKDDAINPCSVTGLSSNLVAVGTSLGSVLLFEVPPKGDKILFLTEIKEKSIQGSVTSITVDKKGHVLCVGDSTGNCSVFDCHENQNLKLKNSFNESQKPVTCLCIWKDYLVASFSHGVISIFDLYQDCHLLDIYAHAKYINSLDVCQDLLVSSGEDCYFRVWQLNEINKMIKVNHLYSGLVTDTLITSAKFNNNTNEICISSYDNIEIFVYEAK</sequence>
<dbReference type="STRING" id="10195.A0A3M7Q7J2"/>
<dbReference type="Proteomes" id="UP000276133">
    <property type="component" value="Unassembled WGS sequence"/>
</dbReference>
<dbReference type="PANTHER" id="PTHR22840">
    <property type="entry name" value="WD REPEAT-CONTAINING PROTEIN 36"/>
    <property type="match status" value="1"/>
</dbReference>
<feature type="domain" description="WD repeat-containing protein 54 beta-propeller" evidence="2">
    <location>
        <begin position="1"/>
        <end position="315"/>
    </location>
</feature>
<dbReference type="GO" id="GO:0032040">
    <property type="term" value="C:small-subunit processome"/>
    <property type="evidence" value="ECO:0007669"/>
    <property type="project" value="TreeGrafter"/>
</dbReference>
<dbReference type="PROSITE" id="PS50082">
    <property type="entry name" value="WD_REPEATS_2"/>
    <property type="match status" value="1"/>
</dbReference>
<keyword evidence="1" id="KW-0853">WD repeat</keyword>
<evidence type="ECO:0000313" key="3">
    <source>
        <dbReference type="EMBL" id="RNA07386.1"/>
    </source>
</evidence>
<dbReference type="EMBL" id="REGN01007061">
    <property type="protein sequence ID" value="RNA07386.1"/>
    <property type="molecule type" value="Genomic_DNA"/>
</dbReference>
<dbReference type="OrthoDB" id="756370at2759"/>
<reference evidence="3 4" key="1">
    <citation type="journal article" date="2018" name="Sci. Rep.">
        <title>Genomic signatures of local adaptation to the degree of environmental predictability in rotifers.</title>
        <authorList>
            <person name="Franch-Gras L."/>
            <person name="Hahn C."/>
            <person name="Garcia-Roger E.M."/>
            <person name="Carmona M.J."/>
            <person name="Serra M."/>
            <person name="Gomez A."/>
        </authorList>
    </citation>
    <scope>NUCLEOTIDE SEQUENCE [LARGE SCALE GENOMIC DNA]</scope>
    <source>
        <strain evidence="3">HYR1</strain>
    </source>
</reference>
<proteinExistence type="predicted"/>
<dbReference type="GO" id="GO:0034388">
    <property type="term" value="C:Pwp2p-containing subcomplex of 90S preribosome"/>
    <property type="evidence" value="ECO:0007669"/>
    <property type="project" value="TreeGrafter"/>
</dbReference>
<dbReference type="InterPro" id="IPR015943">
    <property type="entry name" value="WD40/YVTN_repeat-like_dom_sf"/>
</dbReference>
<feature type="repeat" description="WD" evidence="1">
    <location>
        <begin position="239"/>
        <end position="278"/>
    </location>
</feature>
<dbReference type="GO" id="GO:0006364">
    <property type="term" value="P:rRNA processing"/>
    <property type="evidence" value="ECO:0007669"/>
    <property type="project" value="TreeGrafter"/>
</dbReference>
<evidence type="ECO:0000259" key="2">
    <source>
        <dbReference type="Pfam" id="PF21031"/>
    </source>
</evidence>
<dbReference type="InterPro" id="IPR001680">
    <property type="entry name" value="WD40_rpt"/>
</dbReference>
<dbReference type="SUPFAM" id="SSF50978">
    <property type="entry name" value="WD40 repeat-like"/>
    <property type="match status" value="1"/>
</dbReference>
<organism evidence="3 4">
    <name type="scientific">Brachionus plicatilis</name>
    <name type="common">Marine rotifer</name>
    <name type="synonym">Brachionus muelleri</name>
    <dbReference type="NCBI Taxonomy" id="10195"/>
    <lineage>
        <taxon>Eukaryota</taxon>
        <taxon>Metazoa</taxon>
        <taxon>Spiralia</taxon>
        <taxon>Gnathifera</taxon>
        <taxon>Rotifera</taxon>
        <taxon>Eurotatoria</taxon>
        <taxon>Monogononta</taxon>
        <taxon>Pseudotrocha</taxon>
        <taxon>Ploima</taxon>
        <taxon>Brachionidae</taxon>
        <taxon>Brachionus</taxon>
    </lineage>
</organism>
<dbReference type="InterPro" id="IPR036322">
    <property type="entry name" value="WD40_repeat_dom_sf"/>
</dbReference>
<evidence type="ECO:0000313" key="4">
    <source>
        <dbReference type="Proteomes" id="UP000276133"/>
    </source>
</evidence>
<keyword evidence="4" id="KW-1185">Reference proteome</keyword>
<name>A0A3M7Q7J2_BRAPC</name>
<dbReference type="InterPro" id="IPR049546">
    <property type="entry name" value="WDR54_beta_prop"/>
</dbReference>
<dbReference type="PANTHER" id="PTHR22840:SF12">
    <property type="entry name" value="WD REPEAT-CONTAINING PROTEIN 36"/>
    <property type="match status" value="1"/>
</dbReference>
<accession>A0A3M7Q7J2</accession>
<dbReference type="AlphaFoldDB" id="A0A3M7Q7J2"/>
<dbReference type="Pfam" id="PF21031">
    <property type="entry name" value="WDR54"/>
    <property type="match status" value="1"/>
</dbReference>
<dbReference type="SMART" id="SM00320">
    <property type="entry name" value="WD40"/>
    <property type="match status" value="3"/>
</dbReference>
<gene>
    <name evidence="3" type="ORF">BpHYR1_046084</name>
</gene>
<evidence type="ECO:0000256" key="1">
    <source>
        <dbReference type="PROSITE-ProRule" id="PRU00221"/>
    </source>
</evidence>
<dbReference type="Gene3D" id="2.130.10.10">
    <property type="entry name" value="YVTN repeat-like/Quinoprotein amine dehydrogenase"/>
    <property type="match status" value="1"/>
</dbReference>
<comment type="caution">
    <text evidence="3">The sequence shown here is derived from an EMBL/GenBank/DDBJ whole genome shotgun (WGS) entry which is preliminary data.</text>
</comment>
<protein>
    <submittedName>
        <fullName evidence="3">WD repeat-containing 54</fullName>
    </submittedName>
</protein>